<evidence type="ECO:0000256" key="6">
    <source>
        <dbReference type="SAM" id="Phobius"/>
    </source>
</evidence>
<gene>
    <name evidence="8" type="ORF">F1720_24805</name>
    <name evidence="9" type="ORF">SAMN04490181_1405</name>
</gene>
<dbReference type="InterPro" id="IPR036097">
    <property type="entry name" value="HisK_dim/P_sf"/>
</dbReference>
<feature type="transmembrane region" description="Helical" evidence="6">
    <location>
        <begin position="7"/>
        <end position="29"/>
    </location>
</feature>
<keyword evidence="5 8" id="KW-0418">Kinase</keyword>
<dbReference type="SUPFAM" id="SSF47384">
    <property type="entry name" value="Homodimeric domain of signal transducing histidine kinase"/>
    <property type="match status" value="1"/>
</dbReference>
<keyword evidence="6" id="KW-0472">Membrane</keyword>
<dbReference type="Gene3D" id="1.10.287.130">
    <property type="match status" value="1"/>
</dbReference>
<sequence length="451" mass="50615">MRNGLSLKWVISGSFLFLIAVVLLIYSQLLPLYTVRGLLYTASAMMEEEAQYFVRHYKKDPTTPPPHNYFFKSVIGKEALPASVREMLKAPPSMSFGAVQVFGDIDSDDEDAEVRAVLSQPLGDGKTLYMYDIDHDHEEGGEVETPLSDAYFDQVLQGVTFISLAVFVPALIIIALLVWWLVRPLGRLAQWSSTLKNPDAMAGERPDFSFKEFNTLADALAQSVEQVQAASQREGRLLRYTSHELRTPLAVLKANIELLTLQSGGVLPPPLQRIERSVLNMQLIAETLLWMSRESPEPLPEEDIDLSALVGELIDKHRYLIGNRDIELLVDIHSEPCRLPPTACRIVIGNFLRNALQYAEEGQVEINFTYPRLLIANHIREAKPGEESSDFGYGLGLQLMRQLCAKLGWKIDVILEQQRFTVALDFTNLRDDEGAGEDNCGTGKKIAKQKR</sequence>
<dbReference type="CDD" id="cd00082">
    <property type="entry name" value="HisKA"/>
    <property type="match status" value="1"/>
</dbReference>
<keyword evidence="4" id="KW-0808">Transferase</keyword>
<proteinExistence type="predicted"/>
<dbReference type="EMBL" id="VUOL01000019">
    <property type="protein sequence ID" value="KAA2226701.1"/>
    <property type="molecule type" value="Genomic_DNA"/>
</dbReference>
<evidence type="ECO:0000313" key="9">
    <source>
        <dbReference type="EMBL" id="SDU91063.1"/>
    </source>
</evidence>
<keyword evidence="10" id="KW-1185">Reference proteome</keyword>
<evidence type="ECO:0000256" key="3">
    <source>
        <dbReference type="ARBA" id="ARBA00022553"/>
    </source>
</evidence>
<keyword evidence="6" id="KW-0812">Transmembrane</keyword>
<dbReference type="GO" id="GO:0000155">
    <property type="term" value="F:phosphorelay sensor kinase activity"/>
    <property type="evidence" value="ECO:0007669"/>
    <property type="project" value="InterPro"/>
</dbReference>
<feature type="domain" description="Histidine kinase" evidence="7">
    <location>
        <begin position="240"/>
        <end position="430"/>
    </location>
</feature>
<dbReference type="SMART" id="SM00388">
    <property type="entry name" value="HisKA"/>
    <property type="match status" value="1"/>
</dbReference>
<evidence type="ECO:0000259" key="7">
    <source>
        <dbReference type="PROSITE" id="PS50109"/>
    </source>
</evidence>
<feature type="transmembrane region" description="Helical" evidence="6">
    <location>
        <begin position="161"/>
        <end position="182"/>
    </location>
</feature>
<evidence type="ECO:0000256" key="2">
    <source>
        <dbReference type="ARBA" id="ARBA00012438"/>
    </source>
</evidence>
<comment type="catalytic activity">
    <reaction evidence="1">
        <text>ATP + protein L-histidine = ADP + protein N-phospho-L-histidine.</text>
        <dbReference type="EC" id="2.7.13.3"/>
    </reaction>
</comment>
<dbReference type="PANTHER" id="PTHR45436:SF5">
    <property type="entry name" value="SENSOR HISTIDINE KINASE TRCS"/>
    <property type="match status" value="1"/>
</dbReference>
<name>A0A5B2UJH7_9PSED</name>
<keyword evidence="3" id="KW-0597">Phosphoprotein</keyword>
<dbReference type="PROSITE" id="PS50109">
    <property type="entry name" value="HIS_KIN"/>
    <property type="match status" value="1"/>
</dbReference>
<dbReference type="InterPro" id="IPR005467">
    <property type="entry name" value="His_kinase_dom"/>
</dbReference>
<protein>
    <recommendedName>
        <fullName evidence="2">histidine kinase</fullName>
        <ecNumber evidence="2">2.7.13.3</ecNumber>
    </recommendedName>
</protein>
<evidence type="ECO:0000256" key="1">
    <source>
        <dbReference type="ARBA" id="ARBA00000085"/>
    </source>
</evidence>
<evidence type="ECO:0000313" key="8">
    <source>
        <dbReference type="EMBL" id="KAA2226701.1"/>
    </source>
</evidence>
<organism evidence="8 11">
    <name type="scientific">Pseudomonas brenneri</name>
    <dbReference type="NCBI Taxonomy" id="129817"/>
    <lineage>
        <taxon>Bacteria</taxon>
        <taxon>Pseudomonadati</taxon>
        <taxon>Pseudomonadota</taxon>
        <taxon>Gammaproteobacteria</taxon>
        <taxon>Pseudomonadales</taxon>
        <taxon>Pseudomonadaceae</taxon>
        <taxon>Pseudomonas</taxon>
    </lineage>
</organism>
<dbReference type="RefSeq" id="WP_090290977.1">
    <property type="nucleotide sequence ID" value="NZ_BMNU01000015.1"/>
</dbReference>
<dbReference type="EC" id="2.7.13.3" evidence="2"/>
<reference evidence="8 11" key="2">
    <citation type="submission" date="2019-09" db="EMBL/GenBank/DDBJ databases">
        <title>Draft genome sequence of Pseudomonas brenneri CCUG 51514(T).</title>
        <authorList>
            <person name="Tunovic T."/>
            <person name="Pineiro-Iglesias B."/>
            <person name="Unosson C."/>
            <person name="Inganas E."/>
            <person name="Ohlen M."/>
            <person name="Cardew S."/>
            <person name="Jensie-Markopoulos S."/>
            <person name="Salva-Serra F."/>
            <person name="Jaen-Luchoro D."/>
            <person name="Svensson-Stadler L."/>
            <person name="Chun J."/>
            <person name="Moore E."/>
        </authorList>
    </citation>
    <scope>NUCLEOTIDE SEQUENCE [LARGE SCALE GENOMIC DNA]</scope>
    <source>
        <strain evidence="8 11">CCUG 51514</strain>
    </source>
</reference>
<dbReference type="SUPFAM" id="SSF55874">
    <property type="entry name" value="ATPase domain of HSP90 chaperone/DNA topoisomerase II/histidine kinase"/>
    <property type="match status" value="1"/>
</dbReference>
<dbReference type="Proteomes" id="UP000199620">
    <property type="component" value="Chromosome I"/>
</dbReference>
<dbReference type="Gene3D" id="3.30.565.10">
    <property type="entry name" value="Histidine kinase-like ATPase, C-terminal domain"/>
    <property type="match status" value="1"/>
</dbReference>
<dbReference type="Pfam" id="PF00512">
    <property type="entry name" value="HisKA"/>
    <property type="match status" value="1"/>
</dbReference>
<dbReference type="OrthoDB" id="9121563at2"/>
<dbReference type="EMBL" id="LT629800">
    <property type="protein sequence ID" value="SDU91063.1"/>
    <property type="molecule type" value="Genomic_DNA"/>
</dbReference>
<evidence type="ECO:0000256" key="5">
    <source>
        <dbReference type="ARBA" id="ARBA00022777"/>
    </source>
</evidence>
<dbReference type="AlphaFoldDB" id="A0A5B2UJH7"/>
<accession>A0A5B2UJH7</accession>
<evidence type="ECO:0000313" key="10">
    <source>
        <dbReference type="Proteomes" id="UP000199620"/>
    </source>
</evidence>
<dbReference type="InterPro" id="IPR050428">
    <property type="entry name" value="TCS_sensor_his_kinase"/>
</dbReference>
<dbReference type="InterPro" id="IPR003661">
    <property type="entry name" value="HisK_dim/P_dom"/>
</dbReference>
<dbReference type="Proteomes" id="UP000325296">
    <property type="component" value="Unassembled WGS sequence"/>
</dbReference>
<dbReference type="PANTHER" id="PTHR45436">
    <property type="entry name" value="SENSOR HISTIDINE KINASE YKOH"/>
    <property type="match status" value="1"/>
</dbReference>
<dbReference type="InterPro" id="IPR036890">
    <property type="entry name" value="HATPase_C_sf"/>
</dbReference>
<evidence type="ECO:0000313" key="11">
    <source>
        <dbReference type="Proteomes" id="UP000325296"/>
    </source>
</evidence>
<keyword evidence="6" id="KW-1133">Transmembrane helix</keyword>
<evidence type="ECO:0000256" key="4">
    <source>
        <dbReference type="ARBA" id="ARBA00022679"/>
    </source>
</evidence>
<reference evidence="9 10" key="1">
    <citation type="submission" date="2016-10" db="EMBL/GenBank/DDBJ databases">
        <authorList>
            <person name="Varghese N."/>
            <person name="Submissions S."/>
        </authorList>
    </citation>
    <scope>NUCLEOTIDE SEQUENCE [LARGE SCALE GENOMIC DNA]</scope>
    <source>
        <strain evidence="9 10">BS2771</strain>
    </source>
</reference>